<evidence type="ECO:0000313" key="2">
    <source>
        <dbReference type="EMBL" id="OBR91652.1"/>
    </source>
</evidence>
<reference evidence="2 4" key="2">
    <citation type="journal article" date="2016" name="Front. Microbiol.">
        <title>Industrial Acetogenic Biocatalysts: A Comparative Metabolic and Genomic Analysis.</title>
        <authorList>
            <person name="Bengelsdorf F."/>
            <person name="Poehlein A."/>
            <person name="Sonja S."/>
            <person name="Erz C."/>
            <person name="Hummel T."/>
            <person name="Hoffmeister S."/>
            <person name="Daniel R."/>
            <person name="Durre P."/>
        </authorList>
    </citation>
    <scope>NUCLEOTIDE SEQUENCE [LARGE SCALE GENOMIC DNA]</scope>
    <source>
        <strain evidence="2 4">PTA-10522</strain>
    </source>
</reference>
<reference evidence="1 3" key="1">
    <citation type="journal article" date="2015" name="Biotechnol. Bioeng.">
        <title>Genome sequence and phenotypic characterization of Caulobacter segnis.</title>
        <authorList>
            <person name="Patel S."/>
            <person name="Fletcher B."/>
            <person name="Scott D.C."/>
            <person name="Ely B."/>
        </authorList>
    </citation>
    <scope>NUCLEOTIDE SEQUENCE [LARGE SCALE GENOMIC DNA]</scope>
    <source>
        <strain evidence="1 3">PS02</strain>
    </source>
</reference>
<name>A0A162LES3_9CLOT</name>
<evidence type="ECO:0000313" key="4">
    <source>
        <dbReference type="Proteomes" id="UP000093694"/>
    </source>
</evidence>
<dbReference type="PATRIC" id="fig|1705578.3.peg.137"/>
<dbReference type="InterPro" id="IPR018540">
    <property type="entry name" value="Spo0E-like"/>
</dbReference>
<dbReference type="Gene3D" id="4.10.280.10">
    <property type="entry name" value="Helix-loop-helix DNA-binding domain"/>
    <property type="match status" value="1"/>
</dbReference>
<comment type="caution">
    <text evidence="1">The sequence shown here is derived from an EMBL/GenBank/DDBJ whole genome shotgun (WGS) entry which is preliminary data.</text>
</comment>
<dbReference type="InterPro" id="IPR036638">
    <property type="entry name" value="HLH_DNA-bd_sf"/>
</dbReference>
<dbReference type="AlphaFoldDB" id="A0A162LES3"/>
<evidence type="ECO:0000313" key="3">
    <source>
        <dbReference type="Proteomes" id="UP000077384"/>
    </source>
</evidence>
<dbReference type="Pfam" id="PF09388">
    <property type="entry name" value="SpoOE-like"/>
    <property type="match status" value="1"/>
</dbReference>
<dbReference type="SUPFAM" id="SSF140500">
    <property type="entry name" value="BAS1536-like"/>
    <property type="match status" value="1"/>
</dbReference>
<dbReference type="EMBL" id="LITQ01000001">
    <property type="protein sequence ID" value="OAA94912.1"/>
    <property type="molecule type" value="Genomic_DNA"/>
</dbReference>
<evidence type="ECO:0000313" key="1">
    <source>
        <dbReference type="EMBL" id="OAA94912.1"/>
    </source>
</evidence>
<gene>
    <name evidence="2" type="ORF">CLCOS_32920</name>
    <name evidence="1" type="ORF">WX73_01320</name>
</gene>
<dbReference type="GO" id="GO:0046983">
    <property type="term" value="F:protein dimerization activity"/>
    <property type="evidence" value="ECO:0007669"/>
    <property type="project" value="InterPro"/>
</dbReference>
<dbReference type="Proteomes" id="UP000077384">
    <property type="component" value="Unassembled WGS sequence"/>
</dbReference>
<protein>
    <submittedName>
        <fullName evidence="1">Spo0E like sporulation regulatory protein</fullName>
    </submittedName>
</protein>
<accession>A0A162LES3</accession>
<organism evidence="1 3">
    <name type="scientific">Clostridium coskatii</name>
    <dbReference type="NCBI Taxonomy" id="1705578"/>
    <lineage>
        <taxon>Bacteria</taxon>
        <taxon>Bacillati</taxon>
        <taxon>Bacillota</taxon>
        <taxon>Clostridia</taxon>
        <taxon>Eubacteriales</taxon>
        <taxon>Clostridiaceae</taxon>
        <taxon>Clostridium</taxon>
    </lineage>
</organism>
<dbReference type="Proteomes" id="UP000093694">
    <property type="component" value="Unassembled WGS sequence"/>
</dbReference>
<dbReference type="GO" id="GO:0043937">
    <property type="term" value="P:regulation of sporulation"/>
    <property type="evidence" value="ECO:0007669"/>
    <property type="project" value="InterPro"/>
</dbReference>
<sequence length="54" mass="6404">MNDNLRILDVEINNLKETLYLLMKTSSLTDEIVVKCSEKLDRLILQYQKENKFS</sequence>
<proteinExistence type="predicted"/>
<dbReference type="InterPro" id="IPR037208">
    <property type="entry name" value="Spo0E-like_sf"/>
</dbReference>
<dbReference type="EMBL" id="LROR01000067">
    <property type="protein sequence ID" value="OBR91652.1"/>
    <property type="molecule type" value="Genomic_DNA"/>
</dbReference>
<keyword evidence="4" id="KW-1185">Reference proteome</keyword>
<dbReference type="RefSeq" id="WP_023161755.1">
    <property type="nucleotide sequence ID" value="NZ_LITQ01000001.1"/>
</dbReference>